<accession>A0AAE3XBL7</accession>
<evidence type="ECO:0000313" key="4">
    <source>
        <dbReference type="Proteomes" id="UP001185331"/>
    </source>
</evidence>
<dbReference type="RefSeq" id="WP_309855046.1">
    <property type="nucleotide sequence ID" value="NZ_JAVDQJ010000005.1"/>
</dbReference>
<organism evidence="3 4">
    <name type="scientific">Deinococcus soli</name>
    <name type="common">ex Cha et al. 2016</name>
    <dbReference type="NCBI Taxonomy" id="1309411"/>
    <lineage>
        <taxon>Bacteria</taxon>
        <taxon>Thermotogati</taxon>
        <taxon>Deinococcota</taxon>
        <taxon>Deinococci</taxon>
        <taxon>Deinococcales</taxon>
        <taxon>Deinococcaceae</taxon>
        <taxon>Deinococcus</taxon>
    </lineage>
</organism>
<evidence type="ECO:0000313" key="3">
    <source>
        <dbReference type="EMBL" id="MDR6218502.1"/>
    </source>
</evidence>
<proteinExistence type="predicted"/>
<dbReference type="AlphaFoldDB" id="A0AAE3XBL7"/>
<comment type="caution">
    <text evidence="3">The sequence shown here is derived from an EMBL/GenBank/DDBJ whole genome shotgun (WGS) entry which is preliminary data.</text>
</comment>
<evidence type="ECO:0000259" key="2">
    <source>
        <dbReference type="Pfam" id="PF22763"/>
    </source>
</evidence>
<dbReference type="EMBL" id="JAVDQK010000004">
    <property type="protein sequence ID" value="MDR6218502.1"/>
    <property type="molecule type" value="Genomic_DNA"/>
</dbReference>
<gene>
    <name evidence="3" type="ORF">J2Y00_002065</name>
</gene>
<dbReference type="Pfam" id="PF22763">
    <property type="entry name" value="NrS1-1_pol-like_HBD"/>
    <property type="match status" value="1"/>
</dbReference>
<evidence type="ECO:0000256" key="1">
    <source>
        <dbReference type="SAM" id="MobiDB-lite"/>
    </source>
</evidence>
<feature type="domain" description="NrS-1 polymerase-like HBD" evidence="2">
    <location>
        <begin position="233"/>
        <end position="290"/>
    </location>
</feature>
<name>A0AAE3XBL7_9DEIO</name>
<dbReference type="InterPro" id="IPR054468">
    <property type="entry name" value="NrSPol-like_HBD"/>
</dbReference>
<sequence length="290" mass="32654">MPAALRARPQWVVWQLEDRPGQPKPTKVPYHLDGDRLRRAASNDPGTWMGFSDAVAAAQRLGLGIGFILTAEDPFICVDIDAQVPLGLQKMHAKNLGGYCEYSPSHTGLHIWLKVDDIPGTRRKVSSGYEIYQQLRFMTVTGRRTTFSPDDVEGSNEIFGRWYTRVFLTEDLQKAARRKNAPAASRWKTDPDLKDDPEGKNTEQLFAAAAQRAFADRFVRLWEGDSADSGGDRSSADLALCNYLAILTQGRPRLMDAYFRDSGRMRDKWDRRHSADGRTYGQITIDKALS</sequence>
<reference evidence="3" key="1">
    <citation type="submission" date="2023-07" db="EMBL/GenBank/DDBJ databases">
        <title>Sorghum-associated microbial communities from plants grown in Nebraska, USA.</title>
        <authorList>
            <person name="Schachtman D."/>
        </authorList>
    </citation>
    <scope>NUCLEOTIDE SEQUENCE</scope>
    <source>
        <strain evidence="3">BE330</strain>
    </source>
</reference>
<feature type="region of interest" description="Disordered" evidence="1">
    <location>
        <begin position="179"/>
        <end position="199"/>
    </location>
</feature>
<feature type="compositionally biased region" description="Basic and acidic residues" evidence="1">
    <location>
        <begin position="187"/>
        <end position="199"/>
    </location>
</feature>
<protein>
    <submittedName>
        <fullName evidence="3">Primase-polymerase (Primpol)-like protein</fullName>
    </submittedName>
</protein>
<dbReference type="Proteomes" id="UP001185331">
    <property type="component" value="Unassembled WGS sequence"/>
</dbReference>